<evidence type="ECO:0000313" key="2">
    <source>
        <dbReference type="EMBL" id="MPC68575.1"/>
    </source>
</evidence>
<comment type="caution">
    <text evidence="2">The sequence shown here is derived from an EMBL/GenBank/DDBJ whole genome shotgun (WGS) entry which is preliminary data.</text>
</comment>
<dbReference type="Proteomes" id="UP000324222">
    <property type="component" value="Unassembled WGS sequence"/>
</dbReference>
<sequence>MSSQLRRHLCIVSLFSLTGRTQCAAGARHPLSSLHDNASDPVLHIKATLRLILPSFHKP</sequence>
<evidence type="ECO:0000313" key="3">
    <source>
        <dbReference type="Proteomes" id="UP000324222"/>
    </source>
</evidence>
<dbReference type="AlphaFoldDB" id="A0A5B7HG69"/>
<feature type="signal peptide" evidence="1">
    <location>
        <begin position="1"/>
        <end position="23"/>
    </location>
</feature>
<proteinExistence type="predicted"/>
<protein>
    <submittedName>
        <fullName evidence="2">Uncharacterized protein</fullName>
    </submittedName>
</protein>
<feature type="chain" id="PRO_5022690846" evidence="1">
    <location>
        <begin position="24"/>
        <end position="59"/>
    </location>
</feature>
<evidence type="ECO:0000256" key="1">
    <source>
        <dbReference type="SAM" id="SignalP"/>
    </source>
</evidence>
<reference evidence="2 3" key="1">
    <citation type="submission" date="2019-05" db="EMBL/GenBank/DDBJ databases">
        <title>Another draft genome of Portunus trituberculatus and its Hox gene families provides insights of decapod evolution.</title>
        <authorList>
            <person name="Jeong J.-H."/>
            <person name="Song I."/>
            <person name="Kim S."/>
            <person name="Choi T."/>
            <person name="Kim D."/>
            <person name="Ryu S."/>
            <person name="Kim W."/>
        </authorList>
    </citation>
    <scope>NUCLEOTIDE SEQUENCE [LARGE SCALE GENOMIC DNA]</scope>
    <source>
        <tissue evidence="2">Muscle</tissue>
    </source>
</reference>
<name>A0A5B7HG69_PORTR</name>
<keyword evidence="1" id="KW-0732">Signal</keyword>
<gene>
    <name evidence="2" type="ORF">E2C01_062777</name>
</gene>
<organism evidence="2 3">
    <name type="scientific">Portunus trituberculatus</name>
    <name type="common">Swimming crab</name>
    <name type="synonym">Neptunus trituberculatus</name>
    <dbReference type="NCBI Taxonomy" id="210409"/>
    <lineage>
        <taxon>Eukaryota</taxon>
        <taxon>Metazoa</taxon>
        <taxon>Ecdysozoa</taxon>
        <taxon>Arthropoda</taxon>
        <taxon>Crustacea</taxon>
        <taxon>Multicrustacea</taxon>
        <taxon>Malacostraca</taxon>
        <taxon>Eumalacostraca</taxon>
        <taxon>Eucarida</taxon>
        <taxon>Decapoda</taxon>
        <taxon>Pleocyemata</taxon>
        <taxon>Brachyura</taxon>
        <taxon>Eubrachyura</taxon>
        <taxon>Portunoidea</taxon>
        <taxon>Portunidae</taxon>
        <taxon>Portuninae</taxon>
        <taxon>Portunus</taxon>
    </lineage>
</organism>
<accession>A0A5B7HG69</accession>
<dbReference type="EMBL" id="VSRR010028049">
    <property type="protein sequence ID" value="MPC68575.1"/>
    <property type="molecule type" value="Genomic_DNA"/>
</dbReference>
<keyword evidence="3" id="KW-1185">Reference proteome</keyword>